<name>A0A6N7L2D2_9ACTN</name>
<feature type="signal peptide" evidence="1">
    <location>
        <begin position="1"/>
        <end position="22"/>
    </location>
</feature>
<accession>A0A6N7L2D2</accession>
<dbReference type="EMBL" id="WBOF01000003">
    <property type="protein sequence ID" value="MQS16668.1"/>
    <property type="molecule type" value="Genomic_DNA"/>
</dbReference>
<reference evidence="2 3" key="1">
    <citation type="submission" date="2019-09" db="EMBL/GenBank/DDBJ databases">
        <title>Genome Sequences of Streptomyces kaniharaensis ATCC 21070.</title>
        <authorList>
            <person name="Zhu W."/>
            <person name="De Crecy-Lagard V."/>
            <person name="Richards N.G."/>
        </authorList>
    </citation>
    <scope>NUCLEOTIDE SEQUENCE [LARGE SCALE GENOMIC DNA]</scope>
    <source>
        <strain evidence="2 3">SF-557</strain>
    </source>
</reference>
<keyword evidence="3" id="KW-1185">Reference proteome</keyword>
<protein>
    <recommendedName>
        <fullName evidence="4">Lipoprotein</fullName>
    </recommendedName>
</protein>
<feature type="chain" id="PRO_5039321635" description="Lipoprotein" evidence="1">
    <location>
        <begin position="23"/>
        <end position="149"/>
    </location>
</feature>
<keyword evidence="1" id="KW-0732">Signal</keyword>
<evidence type="ECO:0000313" key="3">
    <source>
        <dbReference type="Proteomes" id="UP000450000"/>
    </source>
</evidence>
<comment type="caution">
    <text evidence="2">The sequence shown here is derived from an EMBL/GenBank/DDBJ whole genome shotgun (WGS) entry which is preliminary data.</text>
</comment>
<dbReference type="Proteomes" id="UP000450000">
    <property type="component" value="Unassembled WGS sequence"/>
</dbReference>
<proteinExistence type="predicted"/>
<sequence>MWQSSGILGTVVVVATAVLATACTDNGAAAQEEQGSWALNGMAAASADPAVQRSIDAPPAKGTAKILGIAEVPGASVVLAVRNGTCQVAFLPDGLSAPTATAPVSVGSQRPTAGSFVGTDLEFPGSVLIGKSPRPPPAAPLQVRNCRLQ</sequence>
<dbReference type="AlphaFoldDB" id="A0A6N7L2D2"/>
<gene>
    <name evidence="2" type="ORF">F7Q99_31895</name>
</gene>
<evidence type="ECO:0008006" key="4">
    <source>
        <dbReference type="Google" id="ProtNLM"/>
    </source>
</evidence>
<dbReference type="RefSeq" id="WP_153468031.1">
    <property type="nucleotide sequence ID" value="NZ_WBOF01000003.1"/>
</dbReference>
<evidence type="ECO:0000256" key="1">
    <source>
        <dbReference type="SAM" id="SignalP"/>
    </source>
</evidence>
<organism evidence="2 3">
    <name type="scientific">Streptomyces kaniharaensis</name>
    <dbReference type="NCBI Taxonomy" id="212423"/>
    <lineage>
        <taxon>Bacteria</taxon>
        <taxon>Bacillati</taxon>
        <taxon>Actinomycetota</taxon>
        <taxon>Actinomycetes</taxon>
        <taxon>Kitasatosporales</taxon>
        <taxon>Streptomycetaceae</taxon>
        <taxon>Streptomyces</taxon>
    </lineage>
</organism>
<evidence type="ECO:0000313" key="2">
    <source>
        <dbReference type="EMBL" id="MQS16668.1"/>
    </source>
</evidence>